<evidence type="ECO:0000256" key="7">
    <source>
        <dbReference type="SAM" id="Phobius"/>
    </source>
</evidence>
<feature type="transmembrane region" description="Helical" evidence="7">
    <location>
        <begin position="6"/>
        <end position="26"/>
    </location>
</feature>
<dbReference type="GO" id="GO:0005886">
    <property type="term" value="C:plasma membrane"/>
    <property type="evidence" value="ECO:0007669"/>
    <property type="project" value="UniProtKB-SubCell"/>
</dbReference>
<keyword evidence="9" id="KW-1185">Reference proteome</keyword>
<evidence type="ECO:0000256" key="1">
    <source>
        <dbReference type="ARBA" id="ARBA00004651"/>
    </source>
</evidence>
<dbReference type="PANTHER" id="PTHR30482">
    <property type="entry name" value="HIGH-AFFINITY BRANCHED-CHAIN AMINO ACID TRANSPORT SYSTEM PERMEASE"/>
    <property type="match status" value="1"/>
</dbReference>
<gene>
    <name evidence="8" type="ORF">G3A44_11480</name>
</gene>
<sequence>MHAPPPAWRLPVVVLVAGALVCWLWPGHLGLWTRLFTTALLVLSLDLMVGVAGLATLGHAALFGTGAYAAGLLALHLNPDPLVGLVAGASAGALLACLSGAFLLRYQGFTFLMLTVAVAQIVLSLAQKARDWTGGDDGLSGYLIGPLPGGLAFDLEGRVAAGYTLALLCLALWVCGRWLASPHGLSVQGIHQNRARMAALGTPVRARLLAVVTASGALAGVAGAASAQVNAVVGLDTLGFGLSAELLVMLVLGGAGRLRGAVIGAAAFTLLHHSAAAFNPYHWMFAVGAVLMAVVLLPPERWAPWLRQHLAAVWPTRKASAPAVEAPVAPAAPRSASPSTPTPTSTSTSTAQPSGVSP</sequence>
<name>A0A7C9TLT1_9BURK</name>
<feature type="region of interest" description="Disordered" evidence="6">
    <location>
        <begin position="324"/>
        <end position="358"/>
    </location>
</feature>
<dbReference type="InterPro" id="IPR043428">
    <property type="entry name" value="LivM-like"/>
</dbReference>
<evidence type="ECO:0000256" key="4">
    <source>
        <dbReference type="ARBA" id="ARBA00022989"/>
    </source>
</evidence>
<feature type="transmembrane region" description="Helical" evidence="7">
    <location>
        <begin position="160"/>
        <end position="180"/>
    </location>
</feature>
<dbReference type="EMBL" id="JAAGOH010000012">
    <property type="protein sequence ID" value="NDY91807.1"/>
    <property type="molecule type" value="Genomic_DNA"/>
</dbReference>
<organism evidence="8 9">
    <name type="scientific">Ideonella livida</name>
    <dbReference type="NCBI Taxonomy" id="2707176"/>
    <lineage>
        <taxon>Bacteria</taxon>
        <taxon>Pseudomonadati</taxon>
        <taxon>Pseudomonadota</taxon>
        <taxon>Betaproteobacteria</taxon>
        <taxon>Burkholderiales</taxon>
        <taxon>Sphaerotilaceae</taxon>
        <taxon>Ideonella</taxon>
    </lineage>
</organism>
<feature type="transmembrane region" description="Helical" evidence="7">
    <location>
        <begin position="38"/>
        <end position="62"/>
    </location>
</feature>
<keyword evidence="4 7" id="KW-1133">Transmembrane helix</keyword>
<dbReference type="Pfam" id="PF02653">
    <property type="entry name" value="BPD_transp_2"/>
    <property type="match status" value="1"/>
</dbReference>
<evidence type="ECO:0000313" key="9">
    <source>
        <dbReference type="Proteomes" id="UP000484255"/>
    </source>
</evidence>
<keyword evidence="3 7" id="KW-0812">Transmembrane</keyword>
<feature type="transmembrane region" description="Helical" evidence="7">
    <location>
        <begin position="206"/>
        <end position="225"/>
    </location>
</feature>
<evidence type="ECO:0000256" key="2">
    <source>
        <dbReference type="ARBA" id="ARBA00022475"/>
    </source>
</evidence>
<dbReference type="RefSeq" id="WP_163457660.1">
    <property type="nucleotide sequence ID" value="NZ_JAAGOH010000012.1"/>
</dbReference>
<dbReference type="PANTHER" id="PTHR30482:SF17">
    <property type="entry name" value="ABC TRANSPORTER ATP-BINDING PROTEIN"/>
    <property type="match status" value="1"/>
</dbReference>
<comment type="subcellular location">
    <subcellularLocation>
        <location evidence="1">Cell membrane</location>
        <topology evidence="1">Multi-pass membrane protein</topology>
    </subcellularLocation>
</comment>
<evidence type="ECO:0000256" key="6">
    <source>
        <dbReference type="SAM" id="MobiDB-lite"/>
    </source>
</evidence>
<evidence type="ECO:0000313" key="8">
    <source>
        <dbReference type="EMBL" id="NDY91807.1"/>
    </source>
</evidence>
<feature type="transmembrane region" description="Helical" evidence="7">
    <location>
        <begin position="82"/>
        <end position="104"/>
    </location>
</feature>
<dbReference type="Proteomes" id="UP000484255">
    <property type="component" value="Unassembled WGS sequence"/>
</dbReference>
<proteinExistence type="predicted"/>
<keyword evidence="2" id="KW-1003">Cell membrane</keyword>
<protein>
    <submittedName>
        <fullName evidence="8">Branched-chain amino acid ABC transporter permease</fullName>
    </submittedName>
</protein>
<feature type="transmembrane region" description="Helical" evidence="7">
    <location>
        <begin position="281"/>
        <end position="298"/>
    </location>
</feature>
<dbReference type="AlphaFoldDB" id="A0A7C9TLT1"/>
<accession>A0A7C9TLT1</accession>
<evidence type="ECO:0000256" key="3">
    <source>
        <dbReference type="ARBA" id="ARBA00022692"/>
    </source>
</evidence>
<evidence type="ECO:0000256" key="5">
    <source>
        <dbReference type="ARBA" id="ARBA00023136"/>
    </source>
</evidence>
<dbReference type="GO" id="GO:0015658">
    <property type="term" value="F:branched-chain amino acid transmembrane transporter activity"/>
    <property type="evidence" value="ECO:0007669"/>
    <property type="project" value="InterPro"/>
</dbReference>
<keyword evidence="5 7" id="KW-0472">Membrane</keyword>
<dbReference type="InterPro" id="IPR001851">
    <property type="entry name" value="ABC_transp_permease"/>
</dbReference>
<comment type="caution">
    <text evidence="8">The sequence shown here is derived from an EMBL/GenBank/DDBJ whole genome shotgun (WGS) entry which is preliminary data.</text>
</comment>
<reference evidence="8 9" key="1">
    <citation type="submission" date="2020-02" db="EMBL/GenBank/DDBJ databases">
        <title>Ideonella bacterium strain TBM-1.</title>
        <authorList>
            <person name="Chen W.-M."/>
        </authorList>
    </citation>
    <scope>NUCLEOTIDE SEQUENCE [LARGE SCALE GENOMIC DNA]</scope>
    <source>
        <strain evidence="8 9">TBM-1</strain>
    </source>
</reference>
<dbReference type="CDD" id="cd06581">
    <property type="entry name" value="TM_PBP1_LivM_like"/>
    <property type="match status" value="1"/>
</dbReference>
<feature type="transmembrane region" description="Helical" evidence="7">
    <location>
        <begin position="111"/>
        <end position="129"/>
    </location>
</feature>